<dbReference type="Proteomes" id="UP000694404">
    <property type="component" value="Unplaced"/>
</dbReference>
<keyword evidence="8 10" id="KW-1133">Transmembrane helix</keyword>
<evidence type="ECO:0000256" key="10">
    <source>
        <dbReference type="SAM" id="Phobius"/>
    </source>
</evidence>
<dbReference type="EC" id="2.4.1.17" evidence="3"/>
<reference evidence="11" key="1">
    <citation type="submission" date="2025-08" db="UniProtKB">
        <authorList>
            <consortium name="Ensembl"/>
        </authorList>
    </citation>
    <scope>IDENTIFICATION</scope>
</reference>
<dbReference type="Gene3D" id="3.40.50.2000">
    <property type="entry name" value="Glycogen Phosphorylase B"/>
    <property type="match status" value="1"/>
</dbReference>
<protein>
    <recommendedName>
        <fullName evidence="3">glucuronosyltransferase</fullName>
        <ecNumber evidence="3">2.4.1.17</ecNumber>
    </recommendedName>
</protein>
<evidence type="ECO:0000256" key="8">
    <source>
        <dbReference type="ARBA" id="ARBA00022989"/>
    </source>
</evidence>
<evidence type="ECO:0000313" key="12">
    <source>
        <dbReference type="Proteomes" id="UP000694404"/>
    </source>
</evidence>
<comment type="subcellular location">
    <subcellularLocation>
        <location evidence="1">Membrane</location>
        <topology evidence="1">Single-pass membrane protein</topology>
    </subcellularLocation>
</comment>
<accession>A0A8C0IQB7</accession>
<evidence type="ECO:0000256" key="9">
    <source>
        <dbReference type="ARBA" id="ARBA00023180"/>
    </source>
</evidence>
<evidence type="ECO:0000256" key="1">
    <source>
        <dbReference type="ARBA" id="ARBA00004167"/>
    </source>
</evidence>
<dbReference type="AlphaFoldDB" id="A0A8C0IQB7"/>
<dbReference type="InterPro" id="IPR002213">
    <property type="entry name" value="UDP_glucos_trans"/>
</dbReference>
<dbReference type="Ensembl" id="ENSCABT00000012722.1">
    <property type="protein sequence ID" value="ENSCABP00000011610.1"/>
    <property type="gene ID" value="ENSCABG00000008671.1"/>
</dbReference>
<evidence type="ECO:0000256" key="6">
    <source>
        <dbReference type="ARBA" id="ARBA00022692"/>
    </source>
</evidence>
<evidence type="ECO:0000256" key="4">
    <source>
        <dbReference type="ARBA" id="ARBA00022676"/>
    </source>
</evidence>
<evidence type="ECO:0000256" key="2">
    <source>
        <dbReference type="ARBA" id="ARBA00009995"/>
    </source>
</evidence>
<sequence>GLNWLQVLYQFAAGLFIFLESLEFVEGGRLLVIPQDGSHWLSMLAVVEKLSEKGHEIVVLAPEVNWLLKESEHYTRKIYAVPYTQEELDRRFHLFERPFLERFVRLRARLNTTSTLFLSICTHLLYNKELIQYLEGSKFDAVFTDPMIPCGQIVAEYLSIPSVFFLRGIPCGLDYKALQCPNPPSYVPRLFTTNTDHMTFPQRVKNLLFSLLEIVLCDFVYAPYAKLASEFLQREITVTELLSHGSVWLMRFDFVIDYPRPLMPNIAIIGGINCAQKELSQVGKAFIFVVLMGLVSWAAPTWWRTVLAFLLACCPWTLAALSFTFAVC</sequence>
<dbReference type="SUPFAM" id="SSF53756">
    <property type="entry name" value="UDP-Glycosyltransferase/glycogen phosphorylase"/>
    <property type="match status" value="1"/>
</dbReference>
<dbReference type="InterPro" id="IPR050271">
    <property type="entry name" value="UDP-glycosyltransferase"/>
</dbReference>
<comment type="similarity">
    <text evidence="2">Belongs to the UDP-glycosyltransferase family.</text>
</comment>
<proteinExistence type="inferred from homology"/>
<dbReference type="GO" id="GO:0015020">
    <property type="term" value="F:glucuronosyltransferase activity"/>
    <property type="evidence" value="ECO:0007669"/>
    <property type="project" value="UniProtKB-EC"/>
</dbReference>
<keyword evidence="4" id="KW-0328">Glycosyltransferase</keyword>
<feature type="transmembrane region" description="Helical" evidence="10">
    <location>
        <begin position="309"/>
        <end position="327"/>
    </location>
</feature>
<feature type="transmembrane region" description="Helical" evidence="10">
    <location>
        <begin position="285"/>
        <end position="303"/>
    </location>
</feature>
<evidence type="ECO:0000256" key="7">
    <source>
        <dbReference type="ARBA" id="ARBA00022729"/>
    </source>
</evidence>
<dbReference type="GeneTree" id="ENSGT00940000159677"/>
<evidence type="ECO:0000256" key="5">
    <source>
        <dbReference type="ARBA" id="ARBA00022679"/>
    </source>
</evidence>
<keyword evidence="7" id="KW-0732">Signal</keyword>
<name>A0A8C0IQB7_CHEAB</name>
<keyword evidence="5" id="KW-0808">Transferase</keyword>
<dbReference type="OMA" id="ELFYCKP"/>
<keyword evidence="12" id="KW-1185">Reference proteome</keyword>
<dbReference type="GO" id="GO:0016020">
    <property type="term" value="C:membrane"/>
    <property type="evidence" value="ECO:0007669"/>
    <property type="project" value="UniProtKB-SubCell"/>
</dbReference>
<keyword evidence="9" id="KW-0325">Glycoprotein</keyword>
<dbReference type="PANTHER" id="PTHR48043:SF161">
    <property type="entry name" value="UDP GLUCURONOSYLTRANSFERASE FAMILY 1 MEMBER A1"/>
    <property type="match status" value="1"/>
</dbReference>
<dbReference type="Pfam" id="PF00201">
    <property type="entry name" value="UDPGT"/>
    <property type="match status" value="1"/>
</dbReference>
<reference evidence="11" key="2">
    <citation type="submission" date="2025-09" db="UniProtKB">
        <authorList>
            <consortium name="Ensembl"/>
        </authorList>
    </citation>
    <scope>IDENTIFICATION</scope>
</reference>
<evidence type="ECO:0000256" key="3">
    <source>
        <dbReference type="ARBA" id="ARBA00012544"/>
    </source>
</evidence>
<dbReference type="PANTHER" id="PTHR48043">
    <property type="entry name" value="EG:EG0003.4 PROTEIN-RELATED"/>
    <property type="match status" value="1"/>
</dbReference>
<dbReference type="FunFam" id="3.40.50.2000:FF:000066">
    <property type="entry name" value="UDP-glucuronosyltransferase 1-1"/>
    <property type="match status" value="1"/>
</dbReference>
<keyword evidence="10" id="KW-0472">Membrane</keyword>
<evidence type="ECO:0000313" key="11">
    <source>
        <dbReference type="Ensembl" id="ENSCABP00000011610.1"/>
    </source>
</evidence>
<keyword evidence="6 10" id="KW-0812">Transmembrane</keyword>
<organism evidence="11 12">
    <name type="scientific">Chelonoidis abingdonii</name>
    <name type="common">Abingdon island giant tortoise</name>
    <name type="synonym">Testudo abingdonii</name>
    <dbReference type="NCBI Taxonomy" id="106734"/>
    <lineage>
        <taxon>Eukaryota</taxon>
        <taxon>Metazoa</taxon>
        <taxon>Chordata</taxon>
        <taxon>Craniata</taxon>
        <taxon>Vertebrata</taxon>
        <taxon>Euteleostomi</taxon>
        <taxon>Archelosauria</taxon>
        <taxon>Testudinata</taxon>
        <taxon>Testudines</taxon>
        <taxon>Cryptodira</taxon>
        <taxon>Durocryptodira</taxon>
        <taxon>Testudinoidea</taxon>
        <taxon>Testudinidae</taxon>
        <taxon>Chelonoidis</taxon>
    </lineage>
</organism>